<dbReference type="Pfam" id="PF03896">
    <property type="entry name" value="TRAP_alpha"/>
    <property type="match status" value="1"/>
</dbReference>
<evidence type="ECO:0000256" key="6">
    <source>
        <dbReference type="ARBA" id="ARBA00023136"/>
    </source>
</evidence>
<proteinExistence type="predicted"/>
<reference evidence="9 10" key="1">
    <citation type="submission" date="2024-03" db="EMBL/GenBank/DDBJ databases">
        <title>The Acrasis kona genome and developmental transcriptomes reveal deep origins of eukaryotic multicellular pathways.</title>
        <authorList>
            <person name="Sheikh S."/>
            <person name="Fu C.-J."/>
            <person name="Brown M.W."/>
            <person name="Baldauf S.L."/>
        </authorList>
    </citation>
    <scope>NUCLEOTIDE SEQUENCE [LARGE SCALE GENOMIC DNA]</scope>
    <source>
        <strain evidence="9 10">ATCC MYA-3509</strain>
    </source>
</reference>
<evidence type="ECO:0000313" key="9">
    <source>
        <dbReference type="EMBL" id="KAL0480436.1"/>
    </source>
</evidence>
<dbReference type="InterPro" id="IPR005595">
    <property type="entry name" value="TRAP_alpha"/>
</dbReference>
<evidence type="ECO:0000256" key="7">
    <source>
        <dbReference type="SAM" id="Phobius"/>
    </source>
</evidence>
<keyword evidence="10" id="KW-1185">Reference proteome</keyword>
<accession>A0AAW2YU01</accession>
<comment type="subcellular location">
    <subcellularLocation>
        <location evidence="1">Endoplasmic reticulum membrane</location>
        <topology evidence="1">Single-pass type I membrane protein</topology>
    </subcellularLocation>
</comment>
<feature type="signal peptide" evidence="8">
    <location>
        <begin position="1"/>
        <end position="21"/>
    </location>
</feature>
<name>A0AAW2YU01_9EUKA</name>
<keyword evidence="6 7" id="KW-0472">Membrane</keyword>
<dbReference type="AlphaFoldDB" id="A0AAW2YU01"/>
<sequence length="259" mass="28833">MKISSILALFAVLACIVLVRAQDDDILNENADSLSGFISSPDVGVYSFLPSIHDNTIEVGKSADVLMGFTNNGDRPFNVQYIRGYLVSPVDPTHILYNFTGTPVNVTVEAEEVATLLYRFKTNPQMDAREFGVVVDVFYLNEDRDTFATTFFNRTLNFTEASEGIDAKNIFSYLFLFIMLGLLGFGAFKLASQTQSYKKYFGAPKKVTSTVTTTSVSNNILRTGPLESQQIDLDYVPAAHRKLLEKRTKRVDSLSAKQE</sequence>
<gene>
    <name evidence="9" type="ORF">AKO1_011016</name>
</gene>
<protein>
    <submittedName>
        <fullName evidence="9">Translocon-associated protein subunit alpha</fullName>
    </submittedName>
</protein>
<evidence type="ECO:0000256" key="3">
    <source>
        <dbReference type="ARBA" id="ARBA00022729"/>
    </source>
</evidence>
<dbReference type="Proteomes" id="UP001431209">
    <property type="component" value="Unassembled WGS sequence"/>
</dbReference>
<feature type="transmembrane region" description="Helical" evidence="7">
    <location>
        <begin position="170"/>
        <end position="191"/>
    </location>
</feature>
<evidence type="ECO:0000313" key="10">
    <source>
        <dbReference type="Proteomes" id="UP001431209"/>
    </source>
</evidence>
<dbReference type="PROSITE" id="PS51257">
    <property type="entry name" value="PROKAR_LIPOPROTEIN"/>
    <property type="match status" value="1"/>
</dbReference>
<feature type="chain" id="PRO_5043397033" evidence="8">
    <location>
        <begin position="22"/>
        <end position="259"/>
    </location>
</feature>
<keyword evidence="4" id="KW-0256">Endoplasmic reticulum</keyword>
<evidence type="ECO:0000256" key="4">
    <source>
        <dbReference type="ARBA" id="ARBA00022824"/>
    </source>
</evidence>
<organism evidence="9 10">
    <name type="scientific">Acrasis kona</name>
    <dbReference type="NCBI Taxonomy" id="1008807"/>
    <lineage>
        <taxon>Eukaryota</taxon>
        <taxon>Discoba</taxon>
        <taxon>Heterolobosea</taxon>
        <taxon>Tetramitia</taxon>
        <taxon>Eutetramitia</taxon>
        <taxon>Acrasidae</taxon>
        <taxon>Acrasis</taxon>
    </lineage>
</organism>
<dbReference type="EMBL" id="JAOPGA020000657">
    <property type="protein sequence ID" value="KAL0480436.1"/>
    <property type="molecule type" value="Genomic_DNA"/>
</dbReference>
<keyword evidence="3 8" id="KW-0732">Signal</keyword>
<dbReference type="GO" id="GO:0005789">
    <property type="term" value="C:endoplasmic reticulum membrane"/>
    <property type="evidence" value="ECO:0007669"/>
    <property type="project" value="UniProtKB-SubCell"/>
</dbReference>
<keyword evidence="5 7" id="KW-1133">Transmembrane helix</keyword>
<comment type="caution">
    <text evidence="9">The sequence shown here is derived from an EMBL/GenBank/DDBJ whole genome shotgun (WGS) entry which is preliminary data.</text>
</comment>
<dbReference type="PANTHER" id="PTHR12924:SF0">
    <property type="entry name" value="TRANSLOCON-ASSOCIATED PROTEIN SUBUNIT ALPHA"/>
    <property type="match status" value="1"/>
</dbReference>
<evidence type="ECO:0000256" key="8">
    <source>
        <dbReference type="SAM" id="SignalP"/>
    </source>
</evidence>
<evidence type="ECO:0000256" key="1">
    <source>
        <dbReference type="ARBA" id="ARBA00004115"/>
    </source>
</evidence>
<keyword evidence="2 7" id="KW-0812">Transmembrane</keyword>
<dbReference type="PANTHER" id="PTHR12924">
    <property type="entry name" value="TRANSLOCON-ASSOCIATED PROTEIN, ALPHA SUBUNIT"/>
    <property type="match status" value="1"/>
</dbReference>
<evidence type="ECO:0000256" key="5">
    <source>
        <dbReference type="ARBA" id="ARBA00022989"/>
    </source>
</evidence>
<evidence type="ECO:0000256" key="2">
    <source>
        <dbReference type="ARBA" id="ARBA00022692"/>
    </source>
</evidence>